<organism evidence="1 2">
    <name type="scientific">Panicum miliaceum</name>
    <name type="common">Proso millet</name>
    <name type="synonym">Broomcorn millet</name>
    <dbReference type="NCBI Taxonomy" id="4540"/>
    <lineage>
        <taxon>Eukaryota</taxon>
        <taxon>Viridiplantae</taxon>
        <taxon>Streptophyta</taxon>
        <taxon>Embryophyta</taxon>
        <taxon>Tracheophyta</taxon>
        <taxon>Spermatophyta</taxon>
        <taxon>Magnoliopsida</taxon>
        <taxon>Liliopsida</taxon>
        <taxon>Poales</taxon>
        <taxon>Poaceae</taxon>
        <taxon>PACMAD clade</taxon>
        <taxon>Panicoideae</taxon>
        <taxon>Panicodae</taxon>
        <taxon>Paniceae</taxon>
        <taxon>Panicinae</taxon>
        <taxon>Panicum</taxon>
        <taxon>Panicum sect. Panicum</taxon>
    </lineage>
</organism>
<comment type="caution">
    <text evidence="1">The sequence shown here is derived from an EMBL/GenBank/DDBJ whole genome shotgun (WGS) entry which is preliminary data.</text>
</comment>
<dbReference type="OrthoDB" id="706848at2759"/>
<dbReference type="Proteomes" id="UP000275267">
    <property type="component" value="Unassembled WGS sequence"/>
</dbReference>
<accession>A0A3L6Q961</accession>
<reference evidence="2" key="1">
    <citation type="journal article" date="2019" name="Nat. Commun.">
        <title>The genome of broomcorn millet.</title>
        <authorList>
            <person name="Zou C."/>
            <person name="Miki D."/>
            <person name="Li D."/>
            <person name="Tang Q."/>
            <person name="Xiao L."/>
            <person name="Rajput S."/>
            <person name="Deng P."/>
            <person name="Jia W."/>
            <person name="Huang R."/>
            <person name="Zhang M."/>
            <person name="Sun Y."/>
            <person name="Hu J."/>
            <person name="Fu X."/>
            <person name="Schnable P.S."/>
            <person name="Li F."/>
            <person name="Zhang H."/>
            <person name="Feng B."/>
            <person name="Zhu X."/>
            <person name="Liu R."/>
            <person name="Schnable J.C."/>
            <person name="Zhu J.-K."/>
            <person name="Zhang H."/>
        </authorList>
    </citation>
    <scope>NUCLEOTIDE SEQUENCE [LARGE SCALE GENOMIC DNA]</scope>
</reference>
<name>A0A3L6Q961_PANMI</name>
<evidence type="ECO:0000313" key="2">
    <source>
        <dbReference type="Proteomes" id="UP000275267"/>
    </source>
</evidence>
<sequence length="57" mass="6708">MNEELKGMNPQLTEKNEILTEENSVNRELIMRFYADFDKVLPADLVNRLANIDARRQ</sequence>
<evidence type="ECO:0000313" key="1">
    <source>
        <dbReference type="EMBL" id="RLM74691.1"/>
    </source>
</evidence>
<protein>
    <submittedName>
        <fullName evidence="1">Uncharacterized protein</fullName>
    </submittedName>
</protein>
<dbReference type="AlphaFoldDB" id="A0A3L6Q961"/>
<proteinExistence type="predicted"/>
<keyword evidence="2" id="KW-1185">Reference proteome</keyword>
<dbReference type="EMBL" id="PQIB02000013">
    <property type="protein sequence ID" value="RLM74691.1"/>
    <property type="molecule type" value="Genomic_DNA"/>
</dbReference>
<gene>
    <name evidence="1" type="ORF">C2845_PM15G01540</name>
</gene>